<dbReference type="AlphaFoldDB" id="A0AAD5TAQ8"/>
<keyword evidence="2" id="KW-1185">Reference proteome</keyword>
<gene>
    <name evidence="1" type="ORF">HDU87_002336</name>
</gene>
<protein>
    <submittedName>
        <fullName evidence="1">Uncharacterized protein</fullName>
    </submittedName>
</protein>
<evidence type="ECO:0000313" key="2">
    <source>
        <dbReference type="Proteomes" id="UP001212152"/>
    </source>
</evidence>
<name>A0AAD5TAQ8_9FUNG</name>
<proteinExistence type="predicted"/>
<organism evidence="1 2">
    <name type="scientific">Geranomyces variabilis</name>
    <dbReference type="NCBI Taxonomy" id="109894"/>
    <lineage>
        <taxon>Eukaryota</taxon>
        <taxon>Fungi</taxon>
        <taxon>Fungi incertae sedis</taxon>
        <taxon>Chytridiomycota</taxon>
        <taxon>Chytridiomycota incertae sedis</taxon>
        <taxon>Chytridiomycetes</taxon>
        <taxon>Spizellomycetales</taxon>
        <taxon>Powellomycetaceae</taxon>
        <taxon>Geranomyces</taxon>
    </lineage>
</organism>
<reference evidence="1" key="1">
    <citation type="submission" date="2020-05" db="EMBL/GenBank/DDBJ databases">
        <title>Phylogenomic resolution of chytrid fungi.</title>
        <authorList>
            <person name="Stajich J.E."/>
            <person name="Amses K."/>
            <person name="Simmons R."/>
            <person name="Seto K."/>
            <person name="Myers J."/>
            <person name="Bonds A."/>
            <person name="Quandt C.A."/>
            <person name="Barry K."/>
            <person name="Liu P."/>
            <person name="Grigoriev I."/>
            <person name="Longcore J.E."/>
            <person name="James T.Y."/>
        </authorList>
    </citation>
    <scope>NUCLEOTIDE SEQUENCE</scope>
    <source>
        <strain evidence="1">JEL0379</strain>
    </source>
</reference>
<dbReference type="Proteomes" id="UP001212152">
    <property type="component" value="Unassembled WGS sequence"/>
</dbReference>
<dbReference type="EMBL" id="JADGJQ010000180">
    <property type="protein sequence ID" value="KAJ3166179.1"/>
    <property type="molecule type" value="Genomic_DNA"/>
</dbReference>
<sequence>MSDQRAVIHLRTNLVQLTDLYREHNPQHRDKDFAIRSPEEITWADYLAKVDKLSKDQRLKYESSFLASYFHDFYNCSYIRTAVLAALFAGAYAECPSRIRADIFCRISEYPTNSWVPWISHQFRKGLTPDDHHYADQHSTVRLSEFFQLSITFLIAPVLSAAPWTAPAPVGRPPAPPPNFDLTRYLVSRVFQDEIYNANIWTAIFKLKQTSNLSTQDRDALIEYFD</sequence>
<accession>A0AAD5TAQ8</accession>
<comment type="caution">
    <text evidence="1">The sequence shown here is derived from an EMBL/GenBank/DDBJ whole genome shotgun (WGS) entry which is preliminary data.</text>
</comment>
<evidence type="ECO:0000313" key="1">
    <source>
        <dbReference type="EMBL" id="KAJ3166179.1"/>
    </source>
</evidence>